<feature type="domain" description="Hda lid" evidence="1">
    <location>
        <begin position="183"/>
        <end position="246"/>
    </location>
</feature>
<dbReference type="Gene3D" id="3.40.50.300">
    <property type="entry name" value="P-loop containing nucleotide triphosphate hydrolases"/>
    <property type="match status" value="1"/>
</dbReference>
<gene>
    <name evidence="2" type="primary">hda</name>
    <name evidence="2" type="ORF">HMPREF9098_1050</name>
</gene>
<dbReference type="GO" id="GO:0005886">
    <property type="term" value="C:plasma membrane"/>
    <property type="evidence" value="ECO:0007669"/>
    <property type="project" value="TreeGrafter"/>
</dbReference>
<proteinExistence type="predicted"/>
<comment type="caution">
    <text evidence="2">The sequence shown here is derived from an EMBL/GenBank/DDBJ whole genome shotgun (WGS) entry which is preliminary data.</text>
</comment>
<dbReference type="Gene3D" id="1.10.8.60">
    <property type="match status" value="1"/>
</dbReference>
<dbReference type="STRING" id="888741.HMPREF9098_1050"/>
<dbReference type="GO" id="GO:0006270">
    <property type="term" value="P:DNA replication initiation"/>
    <property type="evidence" value="ECO:0007669"/>
    <property type="project" value="TreeGrafter"/>
</dbReference>
<dbReference type="GO" id="GO:0032297">
    <property type="term" value="P:negative regulation of DNA-templated DNA replication initiation"/>
    <property type="evidence" value="ECO:0007669"/>
    <property type="project" value="InterPro"/>
</dbReference>
<dbReference type="InterPro" id="IPR027417">
    <property type="entry name" value="P-loop_NTPase"/>
</dbReference>
<dbReference type="InterPro" id="IPR017788">
    <property type="entry name" value="Hda"/>
</dbReference>
<sequence>MQAAFYQPIQLPAHAIQSPISTPHFAVAMMYPQLSFDFDETAYPRFDKLLGNANAELIYILQQEHDQFLYLWGEQGSGKSHILQAWVGQAAHAGHSALYIDVGKTPLHDTAAEYDFVAIDQVERLNDQEQAVLFDIFNHFRNSQKGHLLLSADVPPGRLHLREDLRTRMSYCLVYEVKSLSSEEKIQALANMAQARQLSIDPDIYRYLLEHWRQDLNSLLTMFNDLANYSITQGKPITLPLLRKLLKQQENA</sequence>
<dbReference type="NCBIfam" id="TIGR03420">
    <property type="entry name" value="DnaA_homol_Hda"/>
    <property type="match status" value="1"/>
</dbReference>
<evidence type="ECO:0000313" key="3">
    <source>
        <dbReference type="Proteomes" id="UP000004088"/>
    </source>
</evidence>
<dbReference type="Proteomes" id="UP000004088">
    <property type="component" value="Unassembled WGS sequence"/>
</dbReference>
<dbReference type="AlphaFoldDB" id="F0EYW6"/>
<dbReference type="PANTHER" id="PTHR30050:SF5">
    <property type="entry name" value="DNAA REGULATORY INACTIVATOR HDA"/>
    <property type="match status" value="1"/>
</dbReference>
<dbReference type="InterPro" id="IPR055199">
    <property type="entry name" value="Hda_lid"/>
</dbReference>
<dbReference type="PANTHER" id="PTHR30050">
    <property type="entry name" value="CHROMOSOMAL REPLICATION INITIATOR PROTEIN DNAA"/>
    <property type="match status" value="1"/>
</dbReference>
<dbReference type="NCBIfam" id="NF006486">
    <property type="entry name" value="PRK08903.1-6"/>
    <property type="match status" value="1"/>
</dbReference>
<evidence type="ECO:0000313" key="2">
    <source>
        <dbReference type="EMBL" id="EGC17724.1"/>
    </source>
</evidence>
<dbReference type="EMBL" id="AEWV01000015">
    <property type="protein sequence ID" value="EGC17724.1"/>
    <property type="molecule type" value="Genomic_DNA"/>
</dbReference>
<evidence type="ECO:0000259" key="1">
    <source>
        <dbReference type="Pfam" id="PF22688"/>
    </source>
</evidence>
<dbReference type="SUPFAM" id="SSF52540">
    <property type="entry name" value="P-loop containing nucleoside triphosphate hydrolases"/>
    <property type="match status" value="1"/>
</dbReference>
<accession>F0EYW6</accession>
<organism evidence="2 3">
    <name type="scientific">Kingella denitrificans ATCC 33394</name>
    <dbReference type="NCBI Taxonomy" id="888741"/>
    <lineage>
        <taxon>Bacteria</taxon>
        <taxon>Pseudomonadati</taxon>
        <taxon>Pseudomonadota</taxon>
        <taxon>Betaproteobacteria</taxon>
        <taxon>Neisseriales</taxon>
        <taxon>Neisseriaceae</taxon>
        <taxon>Kingella</taxon>
    </lineage>
</organism>
<dbReference type="GO" id="GO:0003688">
    <property type="term" value="F:DNA replication origin binding"/>
    <property type="evidence" value="ECO:0007669"/>
    <property type="project" value="TreeGrafter"/>
</dbReference>
<reference evidence="2 3" key="1">
    <citation type="submission" date="2011-01" db="EMBL/GenBank/DDBJ databases">
        <authorList>
            <person name="Muzny D."/>
            <person name="Qin X."/>
            <person name="Deng J."/>
            <person name="Jiang H."/>
            <person name="Liu Y."/>
            <person name="Qu J."/>
            <person name="Song X.-Z."/>
            <person name="Zhang L."/>
            <person name="Thornton R."/>
            <person name="Coyle M."/>
            <person name="Francisco L."/>
            <person name="Jackson L."/>
            <person name="Javaid M."/>
            <person name="Korchina V."/>
            <person name="Kovar C."/>
            <person name="Mata R."/>
            <person name="Mathew T."/>
            <person name="Ngo R."/>
            <person name="Nguyen L."/>
            <person name="Nguyen N."/>
            <person name="Okwuonu G."/>
            <person name="Ongeri F."/>
            <person name="Pham C."/>
            <person name="Simmons D."/>
            <person name="Wilczek-Boney K."/>
            <person name="Hale W."/>
            <person name="Jakkamsetti A."/>
            <person name="Pham P."/>
            <person name="Ruth R."/>
            <person name="San Lucas F."/>
            <person name="Warren J."/>
            <person name="Zhang J."/>
            <person name="Zhao Z."/>
            <person name="Zhou C."/>
            <person name="Zhu D."/>
            <person name="Lee S."/>
            <person name="Bess C."/>
            <person name="Blankenburg K."/>
            <person name="Forbes L."/>
            <person name="Fu Q."/>
            <person name="Gubbala S."/>
            <person name="Hirani K."/>
            <person name="Jayaseelan J.C."/>
            <person name="Lara F."/>
            <person name="Munidasa M."/>
            <person name="Palculict T."/>
            <person name="Patil S."/>
            <person name="Pu L.-L."/>
            <person name="Saada N."/>
            <person name="Tang L."/>
            <person name="Weissenberger G."/>
            <person name="Zhu Y."/>
            <person name="Hemphill L."/>
            <person name="Shang Y."/>
            <person name="Youmans B."/>
            <person name="Ayvaz T."/>
            <person name="Ross M."/>
            <person name="Santibanez J."/>
            <person name="Aqrawi P."/>
            <person name="Gross S."/>
            <person name="Joshi V."/>
            <person name="Fowler G."/>
            <person name="Nazareth L."/>
            <person name="Reid J."/>
            <person name="Worley K."/>
            <person name="Petrosino J."/>
            <person name="Highlander S."/>
            <person name="Gibbs R."/>
        </authorList>
    </citation>
    <scope>NUCLEOTIDE SEQUENCE [LARGE SCALE GENOMIC DNA]</scope>
    <source>
        <strain evidence="2 3">ATCC 33394</strain>
    </source>
</reference>
<dbReference type="Pfam" id="PF22688">
    <property type="entry name" value="Hda_lid"/>
    <property type="match status" value="1"/>
</dbReference>
<name>F0EYW6_9NEIS</name>
<protein>
    <submittedName>
        <fullName evidence="2">DnaA regulatory inactivator Hda</fullName>
    </submittedName>
</protein>
<dbReference type="HOGENOM" id="CLU_072265_1_0_4"/>
<keyword evidence="3" id="KW-1185">Reference proteome</keyword>